<proteinExistence type="predicted"/>
<gene>
    <name evidence="3" type="ORF">H8R25_10715</name>
</gene>
<dbReference type="AlphaFoldDB" id="A0A923N1H9"/>
<organism evidence="3 4">
    <name type="scientific">Flavobacterium muglaense</name>
    <dbReference type="NCBI Taxonomy" id="2764716"/>
    <lineage>
        <taxon>Bacteria</taxon>
        <taxon>Pseudomonadati</taxon>
        <taxon>Bacteroidota</taxon>
        <taxon>Flavobacteriia</taxon>
        <taxon>Flavobacteriales</taxon>
        <taxon>Flavobacteriaceae</taxon>
        <taxon>Flavobacterium</taxon>
    </lineage>
</organism>
<feature type="domain" description="Secretion system C-terminal sorting" evidence="2">
    <location>
        <begin position="83"/>
        <end position="155"/>
    </location>
</feature>
<dbReference type="NCBIfam" id="TIGR04183">
    <property type="entry name" value="Por_Secre_tail"/>
    <property type="match status" value="1"/>
</dbReference>
<protein>
    <submittedName>
        <fullName evidence="3">T9SS type A sorting domain-containing protein</fullName>
    </submittedName>
</protein>
<evidence type="ECO:0000313" key="4">
    <source>
        <dbReference type="Proteomes" id="UP000641454"/>
    </source>
</evidence>
<sequence length="157" mass="17704">MKYLLLFFWSSVFYGQVLHHEMIATQGESKTLDNGLVISQTIGQQSTIGNYSKEFTVMQGFQQSLWSSYIASNALDLIATKTYPNPCITTISFEFSKTISTMITVHVFDLGGRLVFSGEKKADEAILSVDLSQLIPSPYLVHLYTDTFSYYTKIIKL</sequence>
<evidence type="ECO:0000256" key="1">
    <source>
        <dbReference type="ARBA" id="ARBA00022729"/>
    </source>
</evidence>
<name>A0A923N1H9_9FLAO</name>
<evidence type="ECO:0000313" key="3">
    <source>
        <dbReference type="EMBL" id="MBC5844909.1"/>
    </source>
</evidence>
<keyword evidence="4" id="KW-1185">Reference proteome</keyword>
<dbReference type="InterPro" id="IPR026444">
    <property type="entry name" value="Secre_tail"/>
</dbReference>
<dbReference type="Pfam" id="PF18962">
    <property type="entry name" value="Por_Secre_tail"/>
    <property type="match status" value="1"/>
</dbReference>
<reference evidence="3 4" key="1">
    <citation type="submission" date="2020-08" db="EMBL/GenBank/DDBJ databases">
        <title>Description of novel Flavobacterium F-392 isolate.</title>
        <authorList>
            <person name="Saticioglu I.B."/>
            <person name="Duman M."/>
            <person name="Altun S."/>
        </authorList>
    </citation>
    <scope>NUCLEOTIDE SEQUENCE [LARGE SCALE GENOMIC DNA]</scope>
    <source>
        <strain evidence="3 4">F-392</strain>
    </source>
</reference>
<evidence type="ECO:0000259" key="2">
    <source>
        <dbReference type="Pfam" id="PF18962"/>
    </source>
</evidence>
<dbReference type="Proteomes" id="UP000641454">
    <property type="component" value="Unassembled WGS sequence"/>
</dbReference>
<comment type="caution">
    <text evidence="3">The sequence shown here is derived from an EMBL/GenBank/DDBJ whole genome shotgun (WGS) entry which is preliminary data.</text>
</comment>
<dbReference type="EMBL" id="JACRUL010000024">
    <property type="protein sequence ID" value="MBC5844909.1"/>
    <property type="molecule type" value="Genomic_DNA"/>
</dbReference>
<keyword evidence="1" id="KW-0732">Signal</keyword>
<accession>A0A923N1H9</accession>
<dbReference type="RefSeq" id="WP_187018833.1">
    <property type="nucleotide sequence ID" value="NZ_JACRUK010000024.1"/>
</dbReference>